<organism evidence="1">
    <name type="scientific">Orpheovirus IHUMI-LCC2</name>
    <dbReference type="NCBI Taxonomy" id="2023057"/>
    <lineage>
        <taxon>Viruses</taxon>
        <taxon>Varidnaviria</taxon>
        <taxon>Bamfordvirae</taxon>
        <taxon>Nucleocytoviricota</taxon>
        <taxon>Megaviricetes</taxon>
        <taxon>Pimascovirales</taxon>
        <taxon>Ocovirineae</taxon>
        <taxon>Orpheoviridae</taxon>
        <taxon>Alphaorpheovirus</taxon>
        <taxon>Alphaorpheovirus massiliense</taxon>
    </lineage>
</organism>
<dbReference type="RefSeq" id="YP_009448211.1">
    <property type="nucleotide sequence ID" value="NC_036594.1"/>
</dbReference>
<name>A0A2I2L356_9VIRU</name>
<dbReference type="EMBL" id="LT906555">
    <property type="protein sequence ID" value="SNW61909.1"/>
    <property type="molecule type" value="Genomic_DNA"/>
</dbReference>
<dbReference type="KEGG" id="vg:35382184"/>
<protein>
    <submittedName>
        <fullName evidence="1">Uncharacterized protein</fullName>
    </submittedName>
</protein>
<evidence type="ECO:0000313" key="2">
    <source>
        <dbReference type="Proteomes" id="UP000236316"/>
    </source>
</evidence>
<dbReference type="GeneID" id="35382184"/>
<dbReference type="Proteomes" id="UP000236316">
    <property type="component" value="Segment"/>
</dbReference>
<evidence type="ECO:0000313" key="1">
    <source>
        <dbReference type="EMBL" id="SNW61909.1"/>
    </source>
</evidence>
<proteinExistence type="predicted"/>
<accession>A0A2I2L356</accession>
<gene>
    <name evidence="1" type="ORF">ORPV_5</name>
</gene>
<reference evidence="1" key="1">
    <citation type="submission" date="2017-08" db="EMBL/GenBank/DDBJ databases">
        <authorList>
            <consortium name="Urmite Genomes"/>
        </authorList>
    </citation>
    <scope>NUCLEOTIDE SEQUENCE [LARGE SCALE GENOMIC DNA]</scope>
    <source>
        <strain evidence="1">IHUMI-LCC2</strain>
    </source>
</reference>
<keyword evidence="2" id="KW-1185">Reference proteome</keyword>
<sequence>MISVDRGLNILVDDSDITISQNCISMLKEYNINHETVNKKLLYSLIGNEINDTYNLQRLAALSITKHTDLLKIYDMMPEHFYYIKTVYAIEVRKIKYQDTTHNPIFILYLFMLCIEDKLETKLNKIYDMEWNLLMNYIYGDSKRPHKDDILLYINTLFISAKLKLGP</sequence>